<dbReference type="Proteomes" id="UP000284547">
    <property type="component" value="Unassembled WGS sequence"/>
</dbReference>
<comment type="caution">
    <text evidence="1">The sequence shown here is derived from an EMBL/GenBank/DDBJ whole genome shotgun (WGS) entry which is preliminary data.</text>
</comment>
<sequence length="445" mass="46833">MPHHVTARIRVGAIRPALILAAACLLSACLGEGMPGVTKMGFGAGKSPADPAAPVLSAQGAVRSALIADLQSRRSVLPPDGPFAAVAAAVTEAGAGVAAAELRVAQLRAEAKARNWLPRIGPSANLTSLGALAASILLEQTLFDNGKRKAERAYAAADVEVAAVTLASGDNKRVYDGLKHYLTAERAREQAAVAARAVTRLTEFERIMALRVDGGLSDRSEQRVLSQKLAEMQASLVADRQAGLTAMAELTAMTTRDLSRLSGLQSLPPDQTVPEPLAVMRARGEAARTIAEAEMAKADMLPGLTASAAIGKGGVDGGLGLNGGAFGFGSGAERAALNATGDLVGRRIAQAAEDTERRIIALQRDMQSTLSREAQGAEVLRQTGNNLTLFTEQYKVGRRTLLELVQQYESFARIEREQVALKYIATDLRLQIALERGVLVDGARM</sequence>
<dbReference type="SUPFAM" id="SSF56954">
    <property type="entry name" value="Outer membrane efflux proteins (OEP)"/>
    <property type="match status" value="1"/>
</dbReference>
<organism evidence="1 2">
    <name type="scientific">Pseudotabrizicola alkalilacus</name>
    <dbReference type="NCBI Taxonomy" id="2305252"/>
    <lineage>
        <taxon>Bacteria</taxon>
        <taxon>Pseudomonadati</taxon>
        <taxon>Pseudomonadota</taxon>
        <taxon>Alphaproteobacteria</taxon>
        <taxon>Rhodobacterales</taxon>
        <taxon>Paracoccaceae</taxon>
        <taxon>Pseudotabrizicola</taxon>
    </lineage>
</organism>
<name>A0A411Z3D7_9RHOB</name>
<evidence type="ECO:0000313" key="2">
    <source>
        <dbReference type="Proteomes" id="UP000284547"/>
    </source>
</evidence>
<dbReference type="AlphaFoldDB" id="A0A411Z3D7"/>
<keyword evidence="2" id="KW-1185">Reference proteome</keyword>
<dbReference type="RefSeq" id="WP_118151755.1">
    <property type="nucleotide sequence ID" value="NZ_QWEY01000004.1"/>
</dbReference>
<proteinExistence type="predicted"/>
<protein>
    <submittedName>
        <fullName evidence="1">TolC family protein</fullName>
    </submittedName>
</protein>
<reference evidence="1 2" key="1">
    <citation type="submission" date="2018-08" db="EMBL/GenBank/DDBJ databases">
        <title>Flavobacterium tibetense sp. nov., isolated from a wetland YonghuCo on Tibetan Plateau.</title>
        <authorList>
            <person name="Phurbu D."/>
            <person name="Lu H."/>
            <person name="Xing P."/>
        </authorList>
    </citation>
    <scope>NUCLEOTIDE SEQUENCE [LARGE SCALE GENOMIC DNA]</scope>
    <source>
        <strain evidence="1 2">DJC</strain>
    </source>
</reference>
<dbReference type="EMBL" id="QWEY01000004">
    <property type="protein sequence ID" value="RGP37574.1"/>
    <property type="molecule type" value="Genomic_DNA"/>
</dbReference>
<accession>A0A411Z3D7</accession>
<dbReference type="OrthoDB" id="7790365at2"/>
<dbReference type="Gene3D" id="1.20.1600.10">
    <property type="entry name" value="Outer membrane efflux proteins (OEP)"/>
    <property type="match status" value="1"/>
</dbReference>
<gene>
    <name evidence="1" type="ORF">D1012_10270</name>
</gene>
<dbReference type="GO" id="GO:0015562">
    <property type="term" value="F:efflux transmembrane transporter activity"/>
    <property type="evidence" value="ECO:0007669"/>
    <property type="project" value="InterPro"/>
</dbReference>
<evidence type="ECO:0000313" key="1">
    <source>
        <dbReference type="EMBL" id="RGP37574.1"/>
    </source>
</evidence>